<keyword evidence="1" id="KW-0472">Membrane</keyword>
<keyword evidence="3" id="KW-1185">Reference proteome</keyword>
<keyword evidence="1" id="KW-1133">Transmembrane helix</keyword>
<keyword evidence="1" id="KW-0812">Transmembrane</keyword>
<dbReference type="Proteomes" id="UP000276133">
    <property type="component" value="Unassembled WGS sequence"/>
</dbReference>
<name>A0A3M7PQH2_BRAPC</name>
<proteinExistence type="predicted"/>
<evidence type="ECO:0000313" key="3">
    <source>
        <dbReference type="Proteomes" id="UP000276133"/>
    </source>
</evidence>
<protein>
    <submittedName>
        <fullName evidence="2">Uncharacterized protein</fullName>
    </submittedName>
</protein>
<organism evidence="2 3">
    <name type="scientific">Brachionus plicatilis</name>
    <name type="common">Marine rotifer</name>
    <name type="synonym">Brachionus muelleri</name>
    <dbReference type="NCBI Taxonomy" id="10195"/>
    <lineage>
        <taxon>Eukaryota</taxon>
        <taxon>Metazoa</taxon>
        <taxon>Spiralia</taxon>
        <taxon>Gnathifera</taxon>
        <taxon>Rotifera</taxon>
        <taxon>Eurotatoria</taxon>
        <taxon>Monogononta</taxon>
        <taxon>Pseudotrocha</taxon>
        <taxon>Ploima</taxon>
        <taxon>Brachionidae</taxon>
        <taxon>Brachionus</taxon>
    </lineage>
</organism>
<dbReference type="AlphaFoldDB" id="A0A3M7PQH2"/>
<comment type="caution">
    <text evidence="2">The sequence shown here is derived from an EMBL/GenBank/DDBJ whole genome shotgun (WGS) entry which is preliminary data.</text>
</comment>
<evidence type="ECO:0000313" key="2">
    <source>
        <dbReference type="EMBL" id="RNA00908.1"/>
    </source>
</evidence>
<dbReference type="EMBL" id="REGN01009558">
    <property type="protein sequence ID" value="RNA00908.1"/>
    <property type="molecule type" value="Genomic_DNA"/>
</dbReference>
<evidence type="ECO:0000256" key="1">
    <source>
        <dbReference type="SAM" id="Phobius"/>
    </source>
</evidence>
<accession>A0A3M7PQH2</accession>
<feature type="transmembrane region" description="Helical" evidence="1">
    <location>
        <begin position="34"/>
        <end position="53"/>
    </location>
</feature>
<sequence>MVTIYLREFLIKKHDLNKEKNIALLNYHISENHLYLSHLIKSIFFLYFYAIAFKSSKILPLTKSQLTKATQASWRHN</sequence>
<gene>
    <name evidence="2" type="ORF">BpHYR1_015649</name>
</gene>
<reference evidence="2 3" key="1">
    <citation type="journal article" date="2018" name="Sci. Rep.">
        <title>Genomic signatures of local adaptation to the degree of environmental predictability in rotifers.</title>
        <authorList>
            <person name="Franch-Gras L."/>
            <person name="Hahn C."/>
            <person name="Garcia-Roger E.M."/>
            <person name="Carmona M.J."/>
            <person name="Serra M."/>
            <person name="Gomez A."/>
        </authorList>
    </citation>
    <scope>NUCLEOTIDE SEQUENCE [LARGE SCALE GENOMIC DNA]</scope>
    <source>
        <strain evidence="2">HYR1</strain>
    </source>
</reference>